<dbReference type="EMBL" id="JAEMUK010000080">
    <property type="protein sequence ID" value="MBJ7544700.1"/>
    <property type="molecule type" value="Genomic_DNA"/>
</dbReference>
<evidence type="ECO:0000313" key="3">
    <source>
        <dbReference type="Proteomes" id="UP000623250"/>
    </source>
</evidence>
<feature type="transmembrane region" description="Helical" evidence="1">
    <location>
        <begin position="125"/>
        <end position="146"/>
    </location>
</feature>
<feature type="transmembrane region" description="Helical" evidence="1">
    <location>
        <begin position="190"/>
        <end position="210"/>
    </location>
</feature>
<protein>
    <submittedName>
        <fullName evidence="2">DUF805 domain-containing protein</fullName>
    </submittedName>
</protein>
<evidence type="ECO:0000256" key="1">
    <source>
        <dbReference type="SAM" id="Phobius"/>
    </source>
</evidence>
<keyword evidence="3" id="KW-1185">Reference proteome</keyword>
<comment type="caution">
    <text evidence="2">The sequence shown here is derived from an EMBL/GenBank/DDBJ whole genome shotgun (WGS) entry which is preliminary data.</text>
</comment>
<dbReference type="PANTHER" id="PTHR34980:SF3">
    <property type="entry name" value="BLR8105 PROTEIN"/>
    <property type="match status" value="1"/>
</dbReference>
<dbReference type="PANTHER" id="PTHR34980">
    <property type="entry name" value="INNER MEMBRANE PROTEIN-RELATED-RELATED"/>
    <property type="match status" value="1"/>
</dbReference>
<feature type="transmembrane region" description="Helical" evidence="1">
    <location>
        <begin position="306"/>
        <end position="325"/>
    </location>
</feature>
<organism evidence="2 3">
    <name type="scientific">Rhodomicrobium udaipurense</name>
    <dbReference type="NCBI Taxonomy" id="1202716"/>
    <lineage>
        <taxon>Bacteria</taxon>
        <taxon>Pseudomonadati</taxon>
        <taxon>Pseudomonadota</taxon>
        <taxon>Alphaproteobacteria</taxon>
        <taxon>Hyphomicrobiales</taxon>
        <taxon>Hyphomicrobiaceae</taxon>
        <taxon>Rhodomicrobium</taxon>
    </lineage>
</organism>
<dbReference type="AlphaFoldDB" id="A0A8I1GIX8"/>
<gene>
    <name evidence="2" type="ORF">JDN41_14190</name>
</gene>
<feature type="transmembrane region" description="Helical" evidence="1">
    <location>
        <begin position="21"/>
        <end position="44"/>
    </location>
</feature>
<keyword evidence="1" id="KW-0812">Transmembrane</keyword>
<dbReference type="Pfam" id="PF05656">
    <property type="entry name" value="DUF805"/>
    <property type="match status" value="2"/>
</dbReference>
<dbReference type="GO" id="GO:0005886">
    <property type="term" value="C:plasma membrane"/>
    <property type="evidence" value="ECO:0007669"/>
    <property type="project" value="TreeGrafter"/>
</dbReference>
<keyword evidence="1" id="KW-1133">Transmembrane helix</keyword>
<reference evidence="2 3" key="1">
    <citation type="submission" date="2020-12" db="EMBL/GenBank/DDBJ databases">
        <title>Revised draft genomes of Rhodomicrobium vannielii ATCC 17100 and Rhodomicrobium udaipurense JA643.</title>
        <authorList>
            <person name="Conners E.M."/>
            <person name="Davenport E.J."/>
            <person name="Bose A."/>
        </authorList>
    </citation>
    <scope>NUCLEOTIDE SEQUENCE [LARGE SCALE GENOMIC DNA]</scope>
    <source>
        <strain evidence="2 3">JA643</strain>
    </source>
</reference>
<feature type="transmembrane region" description="Helical" evidence="1">
    <location>
        <begin position="96"/>
        <end position="113"/>
    </location>
</feature>
<feature type="transmembrane region" description="Helical" evidence="1">
    <location>
        <begin position="241"/>
        <end position="260"/>
    </location>
</feature>
<dbReference type="InterPro" id="IPR008523">
    <property type="entry name" value="DUF805"/>
</dbReference>
<keyword evidence="1" id="KW-0472">Membrane</keyword>
<dbReference type="RefSeq" id="WP_081796691.1">
    <property type="nucleotide sequence ID" value="NZ_JAEMUK010000080.1"/>
</dbReference>
<sequence length="343" mass="37588">MENPMGWGEVLFGFHGRINRLTYWGGSLAATAAGLAFAALLSWLATGDPLSPAVWQRPADQSGLWEPVWLSYFAFIAWPMSALSVKRLHDRDLPRWLWYCYFAFSMAMALVPMKETLDADTPASSGLLAAILTGFSIFMFVQLSVLRGTPGPNAHGPDTLPPGYYGGDHDIWSILFGLEGRLSRAHWWRATMLVSTIALTVMTASILFLGDYLDRHPEIVQNMNNRDWLNSAEAKPVAAEIARWMFIPGIVFCVALWNLLALGVKRLHDRGLSGWLILLVIAPFFALGLAPGLAAQAAIGEGAVNFLGLLFLASLIWGFLQFGILQGETGPNRYGPDPLAGKP</sequence>
<proteinExistence type="predicted"/>
<evidence type="ECO:0000313" key="2">
    <source>
        <dbReference type="EMBL" id="MBJ7544700.1"/>
    </source>
</evidence>
<name>A0A8I1GIX8_9HYPH</name>
<feature type="transmembrane region" description="Helical" evidence="1">
    <location>
        <begin position="64"/>
        <end position="84"/>
    </location>
</feature>
<dbReference type="Proteomes" id="UP000623250">
    <property type="component" value="Unassembled WGS sequence"/>
</dbReference>
<feature type="transmembrane region" description="Helical" evidence="1">
    <location>
        <begin position="272"/>
        <end position="294"/>
    </location>
</feature>
<accession>A0A8I1GIX8</accession>